<dbReference type="AlphaFoldDB" id="A0A7W9IJW4"/>
<organism evidence="3 4">
    <name type="scientific">Streptosporangium becharense</name>
    <dbReference type="NCBI Taxonomy" id="1816182"/>
    <lineage>
        <taxon>Bacteria</taxon>
        <taxon>Bacillati</taxon>
        <taxon>Actinomycetota</taxon>
        <taxon>Actinomycetes</taxon>
        <taxon>Streptosporangiales</taxon>
        <taxon>Streptosporangiaceae</taxon>
        <taxon>Streptosporangium</taxon>
    </lineage>
</organism>
<protein>
    <recommendedName>
        <fullName evidence="5">Alanine and proline-rich secreted protein Apa</fullName>
    </recommendedName>
</protein>
<proteinExistence type="predicted"/>
<evidence type="ECO:0000313" key="4">
    <source>
        <dbReference type="Proteomes" id="UP000540685"/>
    </source>
</evidence>
<accession>A0A7W9IJW4</accession>
<keyword evidence="2" id="KW-0812">Transmembrane</keyword>
<feature type="compositionally biased region" description="Low complexity" evidence="1">
    <location>
        <begin position="82"/>
        <end position="95"/>
    </location>
</feature>
<name>A0A7W9IJW4_9ACTN</name>
<keyword evidence="4" id="KW-1185">Reference proteome</keyword>
<sequence>MQLPSPQFGGYPAGPPPRRNSPLPWILGGSGALVLAVVVLIGVIYLVDVNRTDNAGGPTGLPAPVPTLSRRPSAPPTPEGTPSQQPSSGAAPQPQDGRVTDPVTGLSFEVPGGSWRVPANLGGSLGIKWTSGVVAVAQSDFDGQGNDWLGNVFTGELPTAYGYNGPASMRSTAATLLQVVEPAFYSPPHQRKIVEDKAIKVGGRDAWLLMIDLDFSEQSAANGWKWKRERAAFVIVDRGAGATPALAYVSVPDNLGLSVADQVIKSLKLS</sequence>
<reference evidence="3 4" key="1">
    <citation type="submission" date="2020-08" db="EMBL/GenBank/DDBJ databases">
        <title>Sequencing the genomes of 1000 actinobacteria strains.</title>
        <authorList>
            <person name="Klenk H.-P."/>
        </authorList>
    </citation>
    <scope>NUCLEOTIDE SEQUENCE [LARGE SCALE GENOMIC DNA]</scope>
    <source>
        <strain evidence="3 4">DSM 46887</strain>
    </source>
</reference>
<dbReference type="RefSeq" id="WP_246473537.1">
    <property type="nucleotide sequence ID" value="NZ_JACHMP010000001.1"/>
</dbReference>
<feature type="region of interest" description="Disordered" evidence="1">
    <location>
        <begin position="53"/>
        <end position="107"/>
    </location>
</feature>
<keyword evidence="2" id="KW-0472">Membrane</keyword>
<evidence type="ECO:0008006" key="5">
    <source>
        <dbReference type="Google" id="ProtNLM"/>
    </source>
</evidence>
<evidence type="ECO:0000313" key="3">
    <source>
        <dbReference type="EMBL" id="MBB5821780.1"/>
    </source>
</evidence>
<evidence type="ECO:0000256" key="2">
    <source>
        <dbReference type="SAM" id="Phobius"/>
    </source>
</evidence>
<gene>
    <name evidence="3" type="ORF">F4562_004842</name>
</gene>
<comment type="caution">
    <text evidence="3">The sequence shown here is derived from an EMBL/GenBank/DDBJ whole genome shotgun (WGS) entry which is preliminary data.</text>
</comment>
<dbReference type="EMBL" id="JACHMP010000001">
    <property type="protein sequence ID" value="MBB5821780.1"/>
    <property type="molecule type" value="Genomic_DNA"/>
</dbReference>
<keyword evidence="2" id="KW-1133">Transmembrane helix</keyword>
<dbReference type="Proteomes" id="UP000540685">
    <property type="component" value="Unassembled WGS sequence"/>
</dbReference>
<feature type="transmembrane region" description="Helical" evidence="2">
    <location>
        <begin position="25"/>
        <end position="47"/>
    </location>
</feature>
<evidence type="ECO:0000256" key="1">
    <source>
        <dbReference type="SAM" id="MobiDB-lite"/>
    </source>
</evidence>